<accession>A0ABP5ASI4</accession>
<gene>
    <name evidence="1" type="ORF">GCM10009688_26040</name>
</gene>
<organism evidence="1 2">
    <name type="scientific">Arthrobacter gandavensis</name>
    <dbReference type="NCBI Taxonomy" id="169960"/>
    <lineage>
        <taxon>Bacteria</taxon>
        <taxon>Bacillati</taxon>
        <taxon>Actinomycetota</taxon>
        <taxon>Actinomycetes</taxon>
        <taxon>Micrococcales</taxon>
        <taxon>Micrococcaceae</taxon>
        <taxon>Arthrobacter</taxon>
    </lineage>
</organism>
<dbReference type="Gene3D" id="1.10.1900.10">
    <property type="entry name" value="c-terminal domain of poly(a) binding protein"/>
    <property type="match status" value="1"/>
</dbReference>
<dbReference type="Pfam" id="PF06304">
    <property type="entry name" value="DUF1048"/>
    <property type="match status" value="1"/>
</dbReference>
<comment type="caution">
    <text evidence="1">The sequence shown here is derived from an EMBL/GenBank/DDBJ whole genome shotgun (WGS) entry which is preliminary data.</text>
</comment>
<dbReference type="InterPro" id="IPR008316">
    <property type="entry name" value="UCP029876"/>
</dbReference>
<proteinExistence type="predicted"/>
<evidence type="ECO:0000313" key="2">
    <source>
        <dbReference type="Proteomes" id="UP001500784"/>
    </source>
</evidence>
<reference evidence="2" key="1">
    <citation type="journal article" date="2019" name="Int. J. Syst. Evol. Microbiol.">
        <title>The Global Catalogue of Microorganisms (GCM) 10K type strain sequencing project: providing services to taxonomists for standard genome sequencing and annotation.</title>
        <authorList>
            <consortium name="The Broad Institute Genomics Platform"/>
            <consortium name="The Broad Institute Genome Sequencing Center for Infectious Disease"/>
            <person name="Wu L."/>
            <person name="Ma J."/>
        </authorList>
    </citation>
    <scope>NUCLEOTIDE SEQUENCE [LARGE SCALE GENOMIC DNA]</scope>
    <source>
        <strain evidence="2">JCM 13316</strain>
    </source>
</reference>
<dbReference type="RefSeq" id="WP_152228898.1">
    <property type="nucleotide sequence ID" value="NZ_BAAALV010000005.1"/>
</dbReference>
<name>A0ABP5ASI4_9MICC</name>
<dbReference type="EMBL" id="BAAALV010000005">
    <property type="protein sequence ID" value="GAA1919800.1"/>
    <property type="molecule type" value="Genomic_DNA"/>
</dbReference>
<dbReference type="Proteomes" id="UP001500784">
    <property type="component" value="Unassembled WGS sequence"/>
</dbReference>
<evidence type="ECO:0000313" key="1">
    <source>
        <dbReference type="EMBL" id="GAA1919800.1"/>
    </source>
</evidence>
<keyword evidence="2" id="KW-1185">Reference proteome</keyword>
<protein>
    <submittedName>
        <fullName evidence="1">DUF1048 domain-containing protein</fullName>
    </submittedName>
</protein>
<sequence>MWVEKILGDFGDKRRWHEYKNRVKALPPGYRTAAEAVERYLMYAGALTRGDVMVSMYEDLADLFEQGAADNTPVRAIVGEDPVEFAEVFLRNYSDAQWISKERQRLTQAIDQAEQESGGPGGREGS</sequence>
<dbReference type="SUPFAM" id="SSF158560">
    <property type="entry name" value="BH3980-like"/>
    <property type="match status" value="1"/>
</dbReference>